<keyword evidence="2" id="KW-1185">Reference proteome</keyword>
<gene>
    <name evidence="1" type="ORF">GCM10007938_03640</name>
</gene>
<dbReference type="EMBL" id="BSPW01000010">
    <property type="protein sequence ID" value="GLT16588.1"/>
    <property type="molecule type" value="Genomic_DNA"/>
</dbReference>
<evidence type="ECO:0008006" key="3">
    <source>
        <dbReference type="Google" id="ProtNLM"/>
    </source>
</evidence>
<evidence type="ECO:0000313" key="2">
    <source>
        <dbReference type="Proteomes" id="UP001157138"/>
    </source>
</evidence>
<protein>
    <recommendedName>
        <fullName evidence="3">Solute-binding protein family 3/N-terminal domain-containing protein</fullName>
    </recommendedName>
</protein>
<proteinExistence type="predicted"/>
<dbReference type="SUPFAM" id="SSF53850">
    <property type="entry name" value="Periplasmic binding protein-like II"/>
    <property type="match status" value="1"/>
</dbReference>
<dbReference type="Proteomes" id="UP001157138">
    <property type="component" value="Unassembled WGS sequence"/>
</dbReference>
<reference evidence="2" key="1">
    <citation type="journal article" date="2019" name="Int. J. Syst. Evol. Microbiol.">
        <title>The Global Catalogue of Microorganisms (GCM) 10K type strain sequencing project: providing services to taxonomists for standard genome sequencing and annotation.</title>
        <authorList>
            <consortium name="The Broad Institute Genomics Platform"/>
            <consortium name="The Broad Institute Genome Sequencing Center for Infectious Disease"/>
            <person name="Wu L."/>
            <person name="Ma J."/>
        </authorList>
    </citation>
    <scope>NUCLEOTIDE SEQUENCE [LARGE SCALE GENOMIC DNA]</scope>
    <source>
        <strain evidence="2">NBRC 108723</strain>
    </source>
</reference>
<name>A0ABQ6ETW3_9VIBR</name>
<dbReference type="RefSeq" id="WP_284190515.1">
    <property type="nucleotide sequence ID" value="NZ_BSPW01000010.1"/>
</dbReference>
<evidence type="ECO:0000313" key="1">
    <source>
        <dbReference type="EMBL" id="GLT16588.1"/>
    </source>
</evidence>
<dbReference type="Gene3D" id="3.40.190.10">
    <property type="entry name" value="Periplasmic binding protein-like II"/>
    <property type="match status" value="2"/>
</dbReference>
<sequence>MCSVLSAQEQDVVKVAIGEGFRGKDKKTRYGMTAEEVLNAIYAGAGIKVELTYMPDERAIQSVLTGEYDALDLRINKFESDHSERLVRVNVPLADFDTYLFSIENKRYSSLAELQNKNVVSMHGTRYVNELSHYQRLKLVYREEQAALMLVAGRADVWLAPMQAYMEVKEKFPTIKLVSPPMTKDHLYHYLHISKSYLREPLEVSAKRLMESFTKKPDN</sequence>
<accession>A0ABQ6ETW3</accession>
<comment type="caution">
    <text evidence="1">The sequence shown here is derived from an EMBL/GenBank/DDBJ whole genome shotgun (WGS) entry which is preliminary data.</text>
</comment>
<organism evidence="1 2">
    <name type="scientific">Vibrio zhanjiangensis</name>
    <dbReference type="NCBI Taxonomy" id="1046128"/>
    <lineage>
        <taxon>Bacteria</taxon>
        <taxon>Pseudomonadati</taxon>
        <taxon>Pseudomonadota</taxon>
        <taxon>Gammaproteobacteria</taxon>
        <taxon>Vibrionales</taxon>
        <taxon>Vibrionaceae</taxon>
        <taxon>Vibrio</taxon>
    </lineage>
</organism>